<sequence>MNQSKDKSVRMLATPSILNKTNPEIFSLRPRPGGMLVDFRRENWNQPDTSKAEGIDLQLNLYHSTSREYRLTSALEGSNWSIEESDASDESIIVPDPLRDCDLPREQLNWTVMYLKCIRDECGKLPPNAQGILNHMKHIFNNDLTQFEDKPMYVDESGRIYDETEVANMSKTEKVFVKVTHKVEEEPEEQETTQE</sequence>
<dbReference type="EMBL" id="JARQZJ010000041">
    <property type="protein sequence ID" value="KAK9877306.1"/>
    <property type="molecule type" value="Genomic_DNA"/>
</dbReference>
<dbReference type="AlphaFoldDB" id="A0AAW1UBK6"/>
<keyword evidence="2" id="KW-1185">Reference proteome</keyword>
<proteinExistence type="predicted"/>
<protein>
    <submittedName>
        <fullName evidence="1">Uncharacterized protein</fullName>
    </submittedName>
</protein>
<gene>
    <name evidence="1" type="ORF">WA026_017698</name>
</gene>
<evidence type="ECO:0000313" key="1">
    <source>
        <dbReference type="EMBL" id="KAK9877306.1"/>
    </source>
</evidence>
<reference evidence="1 2" key="1">
    <citation type="submission" date="2023-03" db="EMBL/GenBank/DDBJ databases">
        <title>Genome insight into feeding habits of ladybird beetles.</title>
        <authorList>
            <person name="Li H.-S."/>
            <person name="Huang Y.-H."/>
            <person name="Pang H."/>
        </authorList>
    </citation>
    <scope>NUCLEOTIDE SEQUENCE [LARGE SCALE GENOMIC DNA]</scope>
    <source>
        <strain evidence="1">SYSU_2023b</strain>
        <tissue evidence="1">Whole body</tissue>
    </source>
</reference>
<comment type="caution">
    <text evidence="1">The sequence shown here is derived from an EMBL/GenBank/DDBJ whole genome shotgun (WGS) entry which is preliminary data.</text>
</comment>
<accession>A0AAW1UBK6</accession>
<evidence type="ECO:0000313" key="2">
    <source>
        <dbReference type="Proteomes" id="UP001431783"/>
    </source>
</evidence>
<dbReference type="Proteomes" id="UP001431783">
    <property type="component" value="Unassembled WGS sequence"/>
</dbReference>
<name>A0AAW1UBK6_9CUCU</name>
<organism evidence="1 2">
    <name type="scientific">Henosepilachna vigintioctopunctata</name>
    <dbReference type="NCBI Taxonomy" id="420089"/>
    <lineage>
        <taxon>Eukaryota</taxon>
        <taxon>Metazoa</taxon>
        <taxon>Ecdysozoa</taxon>
        <taxon>Arthropoda</taxon>
        <taxon>Hexapoda</taxon>
        <taxon>Insecta</taxon>
        <taxon>Pterygota</taxon>
        <taxon>Neoptera</taxon>
        <taxon>Endopterygota</taxon>
        <taxon>Coleoptera</taxon>
        <taxon>Polyphaga</taxon>
        <taxon>Cucujiformia</taxon>
        <taxon>Coccinelloidea</taxon>
        <taxon>Coccinellidae</taxon>
        <taxon>Epilachninae</taxon>
        <taxon>Epilachnini</taxon>
        <taxon>Henosepilachna</taxon>
    </lineage>
</organism>